<evidence type="ECO:0000259" key="1">
    <source>
        <dbReference type="Pfam" id="PF12697"/>
    </source>
</evidence>
<accession>A0ABX7M8T5</accession>
<reference evidence="2 3" key="1">
    <citation type="submission" date="2021-02" db="EMBL/GenBank/DDBJ databases">
        <title>Niveibacterium changnyeongensis HC41.</title>
        <authorList>
            <person name="Kang M."/>
        </authorList>
    </citation>
    <scope>NUCLEOTIDE SEQUENCE [LARGE SCALE GENOMIC DNA]</scope>
    <source>
        <strain evidence="2 3">HC41</strain>
    </source>
</reference>
<dbReference type="GO" id="GO:0016787">
    <property type="term" value="F:hydrolase activity"/>
    <property type="evidence" value="ECO:0007669"/>
    <property type="project" value="UniProtKB-KW"/>
</dbReference>
<gene>
    <name evidence="2" type="ORF">JY500_05830</name>
</gene>
<dbReference type="Pfam" id="PF12697">
    <property type="entry name" value="Abhydrolase_6"/>
    <property type="match status" value="1"/>
</dbReference>
<dbReference type="NCBIfam" id="TIGR03100">
    <property type="entry name" value="hydr1_PEP"/>
    <property type="match status" value="1"/>
</dbReference>
<dbReference type="EMBL" id="CP071060">
    <property type="protein sequence ID" value="QSI78159.1"/>
    <property type="molecule type" value="Genomic_DNA"/>
</dbReference>
<feature type="domain" description="AB hydrolase-1" evidence="1">
    <location>
        <begin position="30"/>
        <end position="257"/>
    </location>
</feature>
<evidence type="ECO:0000313" key="2">
    <source>
        <dbReference type="EMBL" id="QSI78159.1"/>
    </source>
</evidence>
<dbReference type="Proteomes" id="UP000663570">
    <property type="component" value="Chromosome"/>
</dbReference>
<dbReference type="InterPro" id="IPR053145">
    <property type="entry name" value="AB_hydrolase_Est10"/>
</dbReference>
<dbReference type="Gene3D" id="3.40.50.1820">
    <property type="entry name" value="alpha/beta hydrolase"/>
    <property type="match status" value="1"/>
</dbReference>
<dbReference type="SUPFAM" id="SSF53474">
    <property type="entry name" value="alpha/beta-Hydrolases"/>
    <property type="match status" value="1"/>
</dbReference>
<dbReference type="PANTHER" id="PTHR43265:SF1">
    <property type="entry name" value="ESTERASE ESTD"/>
    <property type="match status" value="1"/>
</dbReference>
<dbReference type="InterPro" id="IPR000073">
    <property type="entry name" value="AB_hydrolase_1"/>
</dbReference>
<dbReference type="PANTHER" id="PTHR43265">
    <property type="entry name" value="ESTERASE ESTD"/>
    <property type="match status" value="1"/>
</dbReference>
<sequence length="280" mass="30106">MIEQALLIDCDGTPMTAILAMPPVPASVGVVIVVGGPQTRVGSHRQFVLLARALAAAGVPCLRFDYRGMGDSSGEQRDFERVADDIGAAVASLRTRVPSIKHVVLWGLCDGATASAFYAAESAGVSGLVMLNPWVRTTAGEAAALVSNYYGKRFMSADFWRKLLSGEMDLLRRLREFVANWRSARARNVSDSEPSNSLPDRLGVSLARFGKPILLITSGNDFTAAEFLRAAESGYLSKGLARCQITRHAIEAANHTFSSAAWRADVENATSGWLNANFPD</sequence>
<name>A0ABX7M8T5_9RHOO</name>
<proteinExistence type="predicted"/>
<dbReference type="RefSeq" id="WP_206255464.1">
    <property type="nucleotide sequence ID" value="NZ_CP071060.1"/>
</dbReference>
<keyword evidence="2" id="KW-0378">Hydrolase</keyword>
<keyword evidence="3" id="KW-1185">Reference proteome</keyword>
<protein>
    <submittedName>
        <fullName evidence="2">Hydrolase 1, exosortase A system-associated</fullName>
    </submittedName>
</protein>
<dbReference type="InterPro" id="IPR029058">
    <property type="entry name" value="AB_hydrolase_fold"/>
</dbReference>
<dbReference type="InterPro" id="IPR017531">
    <property type="entry name" value="Hydrolase-1_PEP"/>
</dbReference>
<organism evidence="2 3">
    <name type="scientific">Niveibacterium microcysteis</name>
    <dbReference type="NCBI Taxonomy" id="2811415"/>
    <lineage>
        <taxon>Bacteria</taxon>
        <taxon>Pseudomonadati</taxon>
        <taxon>Pseudomonadota</taxon>
        <taxon>Betaproteobacteria</taxon>
        <taxon>Rhodocyclales</taxon>
        <taxon>Rhodocyclaceae</taxon>
        <taxon>Niveibacterium</taxon>
    </lineage>
</organism>
<evidence type="ECO:0000313" key="3">
    <source>
        <dbReference type="Proteomes" id="UP000663570"/>
    </source>
</evidence>